<dbReference type="PROSITE" id="PS00028">
    <property type="entry name" value="ZINC_FINGER_C2H2_1"/>
    <property type="match status" value="1"/>
</dbReference>
<gene>
    <name evidence="4" type="ORF">RRF57_002315</name>
</gene>
<feature type="domain" description="C2H2-type" evidence="3">
    <location>
        <begin position="9"/>
        <end position="38"/>
    </location>
</feature>
<evidence type="ECO:0000256" key="1">
    <source>
        <dbReference type="PROSITE-ProRule" id="PRU00042"/>
    </source>
</evidence>
<keyword evidence="5" id="KW-1185">Reference proteome</keyword>
<sequence>MTDSHWKVYKCPFSCDVTFTSPFDCKNHIISEHSGLASLSHVDDLVGLGVQRIDPSSSLSCPFCPEKIRSIKQYQRHVGRNQEQLALFALPNLDCGDEQSNDYAGGGFNENTGHSTESSNWESVSSSHQVNTPLSAETLRRSVRNGKSSNGDNNEDLISSDEEEDENWEYATNSDDSLSCERLL</sequence>
<evidence type="ECO:0000313" key="4">
    <source>
        <dbReference type="EMBL" id="KAK5626600.1"/>
    </source>
</evidence>
<reference evidence="4 5" key="1">
    <citation type="submission" date="2023-10" db="EMBL/GenBank/DDBJ databases">
        <title>Draft genome sequence of Xylaria bambusicola isolate GMP-LS, the root and basal stem rot pathogen of sugarcane in Indonesia.</title>
        <authorList>
            <person name="Selvaraj P."/>
            <person name="Muralishankar V."/>
            <person name="Muruganantham S."/>
            <person name="Sp S."/>
            <person name="Haryani S."/>
            <person name="Lau K.J.X."/>
            <person name="Naqvi N.I."/>
        </authorList>
    </citation>
    <scope>NUCLEOTIDE SEQUENCE [LARGE SCALE GENOMIC DNA]</scope>
    <source>
        <strain evidence="4">GMP-LS</strain>
    </source>
</reference>
<dbReference type="Gene3D" id="3.30.160.60">
    <property type="entry name" value="Classic Zinc Finger"/>
    <property type="match status" value="1"/>
</dbReference>
<organism evidence="4 5">
    <name type="scientific">Xylaria bambusicola</name>
    <dbReference type="NCBI Taxonomy" id="326684"/>
    <lineage>
        <taxon>Eukaryota</taxon>
        <taxon>Fungi</taxon>
        <taxon>Dikarya</taxon>
        <taxon>Ascomycota</taxon>
        <taxon>Pezizomycotina</taxon>
        <taxon>Sordariomycetes</taxon>
        <taxon>Xylariomycetidae</taxon>
        <taxon>Xylariales</taxon>
        <taxon>Xylariaceae</taxon>
        <taxon>Xylaria</taxon>
    </lineage>
</organism>
<feature type="compositionally biased region" description="Low complexity" evidence="2">
    <location>
        <begin position="115"/>
        <end position="127"/>
    </location>
</feature>
<proteinExistence type="predicted"/>
<dbReference type="PROSITE" id="PS50157">
    <property type="entry name" value="ZINC_FINGER_C2H2_2"/>
    <property type="match status" value="1"/>
</dbReference>
<keyword evidence="1" id="KW-0479">Metal-binding</keyword>
<name>A0AAN7YVI4_9PEZI</name>
<comment type="caution">
    <text evidence="4">The sequence shown here is derived from an EMBL/GenBank/DDBJ whole genome shotgun (WGS) entry which is preliminary data.</text>
</comment>
<keyword evidence="1" id="KW-0863">Zinc-finger</keyword>
<evidence type="ECO:0000256" key="2">
    <source>
        <dbReference type="SAM" id="MobiDB-lite"/>
    </source>
</evidence>
<protein>
    <recommendedName>
        <fullName evidence="3">C2H2-type domain-containing protein</fullName>
    </recommendedName>
</protein>
<dbReference type="Proteomes" id="UP001305414">
    <property type="component" value="Unassembled WGS sequence"/>
</dbReference>
<dbReference type="GO" id="GO:0008270">
    <property type="term" value="F:zinc ion binding"/>
    <property type="evidence" value="ECO:0007669"/>
    <property type="project" value="UniProtKB-KW"/>
</dbReference>
<accession>A0AAN7YVI4</accession>
<keyword evidence="1" id="KW-0862">Zinc</keyword>
<dbReference type="InterPro" id="IPR013087">
    <property type="entry name" value="Znf_C2H2_type"/>
</dbReference>
<feature type="region of interest" description="Disordered" evidence="2">
    <location>
        <begin position="101"/>
        <end position="184"/>
    </location>
</feature>
<dbReference type="EMBL" id="JAWHQM010000003">
    <property type="protein sequence ID" value="KAK5626600.1"/>
    <property type="molecule type" value="Genomic_DNA"/>
</dbReference>
<evidence type="ECO:0000313" key="5">
    <source>
        <dbReference type="Proteomes" id="UP001305414"/>
    </source>
</evidence>
<dbReference type="AlphaFoldDB" id="A0AAN7YVI4"/>
<evidence type="ECO:0000259" key="3">
    <source>
        <dbReference type="PROSITE" id="PS50157"/>
    </source>
</evidence>
<feature type="compositionally biased region" description="Acidic residues" evidence="2">
    <location>
        <begin position="153"/>
        <end position="168"/>
    </location>
</feature>